<comment type="caution">
    <text evidence="1">The sequence shown here is derived from an EMBL/GenBank/DDBJ whole genome shotgun (WGS) entry which is preliminary data.</text>
</comment>
<dbReference type="AlphaFoldDB" id="A0AA38GNE4"/>
<name>A0AA38GNE4_TAXCH</name>
<keyword evidence="2" id="KW-1185">Reference proteome</keyword>
<reference evidence="1 2" key="1">
    <citation type="journal article" date="2021" name="Nat. Plants">
        <title>The Taxus genome provides insights into paclitaxel biosynthesis.</title>
        <authorList>
            <person name="Xiong X."/>
            <person name="Gou J."/>
            <person name="Liao Q."/>
            <person name="Li Y."/>
            <person name="Zhou Q."/>
            <person name="Bi G."/>
            <person name="Li C."/>
            <person name="Du R."/>
            <person name="Wang X."/>
            <person name="Sun T."/>
            <person name="Guo L."/>
            <person name="Liang H."/>
            <person name="Lu P."/>
            <person name="Wu Y."/>
            <person name="Zhang Z."/>
            <person name="Ro D.K."/>
            <person name="Shang Y."/>
            <person name="Huang S."/>
            <person name="Yan J."/>
        </authorList>
    </citation>
    <scope>NUCLEOTIDE SEQUENCE [LARGE SCALE GENOMIC DNA]</scope>
    <source>
        <strain evidence="1">Ta-2019</strain>
    </source>
</reference>
<protein>
    <submittedName>
        <fullName evidence="1">Uncharacterized protein</fullName>
    </submittedName>
</protein>
<feature type="non-terminal residue" evidence="1">
    <location>
        <position position="1"/>
    </location>
</feature>
<dbReference type="Proteomes" id="UP000824469">
    <property type="component" value="Unassembled WGS sequence"/>
</dbReference>
<dbReference type="EMBL" id="JAHRHJ020000002">
    <property type="protein sequence ID" value="KAH9325168.1"/>
    <property type="molecule type" value="Genomic_DNA"/>
</dbReference>
<proteinExistence type="predicted"/>
<evidence type="ECO:0000313" key="1">
    <source>
        <dbReference type="EMBL" id="KAH9325168.1"/>
    </source>
</evidence>
<gene>
    <name evidence="1" type="ORF">KI387_005346</name>
</gene>
<accession>A0AA38GNE4</accession>
<sequence length="65" mass="7460">GLRNKENGDIEMEWIGQGDLVVEAMVDNEISIIGDLDDYNPSFRQLQFSHPHDTDYKDLHLSTVQ</sequence>
<organism evidence="1 2">
    <name type="scientific">Taxus chinensis</name>
    <name type="common">Chinese yew</name>
    <name type="synonym">Taxus wallichiana var. chinensis</name>
    <dbReference type="NCBI Taxonomy" id="29808"/>
    <lineage>
        <taxon>Eukaryota</taxon>
        <taxon>Viridiplantae</taxon>
        <taxon>Streptophyta</taxon>
        <taxon>Embryophyta</taxon>
        <taxon>Tracheophyta</taxon>
        <taxon>Spermatophyta</taxon>
        <taxon>Pinopsida</taxon>
        <taxon>Pinidae</taxon>
        <taxon>Conifers II</taxon>
        <taxon>Cupressales</taxon>
        <taxon>Taxaceae</taxon>
        <taxon>Taxus</taxon>
    </lineage>
</organism>
<feature type="non-terminal residue" evidence="1">
    <location>
        <position position="65"/>
    </location>
</feature>
<evidence type="ECO:0000313" key="2">
    <source>
        <dbReference type="Proteomes" id="UP000824469"/>
    </source>
</evidence>